<dbReference type="EMBL" id="CM001217">
    <property type="protein sequence ID" value="KEH41416.1"/>
    <property type="molecule type" value="Genomic_DNA"/>
</dbReference>
<dbReference type="Proteomes" id="UP000002051">
    <property type="component" value="Unassembled WGS sequence"/>
</dbReference>
<evidence type="ECO:0000256" key="2">
    <source>
        <dbReference type="ARBA" id="ARBA00007635"/>
    </source>
</evidence>
<keyword evidence="4 6" id="KW-1133">Transmembrane helix</keyword>
<feature type="transmembrane region" description="Helical" evidence="6">
    <location>
        <begin position="140"/>
        <end position="160"/>
    </location>
</feature>
<reference evidence="8 10" key="2">
    <citation type="journal article" date="2014" name="BMC Genomics">
        <title>An improved genome release (version Mt4.0) for the model legume Medicago truncatula.</title>
        <authorList>
            <person name="Tang H."/>
            <person name="Krishnakumar V."/>
            <person name="Bidwell S."/>
            <person name="Rosen B."/>
            <person name="Chan A."/>
            <person name="Zhou S."/>
            <person name="Gentzbittel L."/>
            <person name="Childs K.L."/>
            <person name="Yandell M."/>
            <person name="Gundlach H."/>
            <person name="Mayer K.F."/>
            <person name="Schwartz D.C."/>
            <person name="Town C.D."/>
        </authorList>
    </citation>
    <scope>GENOME REANNOTATION</scope>
    <source>
        <strain evidence="8">A17</strain>
        <strain evidence="9 10">cv. Jemalong A17</strain>
    </source>
</reference>
<reference evidence="8 10" key="1">
    <citation type="journal article" date="2011" name="Nature">
        <title>The Medicago genome provides insight into the evolution of rhizobial symbioses.</title>
        <authorList>
            <person name="Young N.D."/>
            <person name="Debelle F."/>
            <person name="Oldroyd G.E."/>
            <person name="Geurts R."/>
            <person name="Cannon S.B."/>
            <person name="Udvardi M.K."/>
            <person name="Benedito V.A."/>
            <person name="Mayer K.F."/>
            <person name="Gouzy J."/>
            <person name="Schoof H."/>
            <person name="Van de Peer Y."/>
            <person name="Proost S."/>
            <person name="Cook D.R."/>
            <person name="Meyers B.C."/>
            <person name="Spannagl M."/>
            <person name="Cheung F."/>
            <person name="De Mita S."/>
            <person name="Krishnakumar V."/>
            <person name="Gundlach H."/>
            <person name="Zhou S."/>
            <person name="Mudge J."/>
            <person name="Bharti A.K."/>
            <person name="Murray J.D."/>
            <person name="Naoumkina M.A."/>
            <person name="Rosen B."/>
            <person name="Silverstein K.A."/>
            <person name="Tang H."/>
            <person name="Rombauts S."/>
            <person name="Zhao P.X."/>
            <person name="Zhou P."/>
            <person name="Barbe V."/>
            <person name="Bardou P."/>
            <person name="Bechner M."/>
            <person name="Bellec A."/>
            <person name="Berger A."/>
            <person name="Berges H."/>
            <person name="Bidwell S."/>
            <person name="Bisseling T."/>
            <person name="Choisne N."/>
            <person name="Couloux A."/>
            <person name="Denny R."/>
            <person name="Deshpande S."/>
            <person name="Dai X."/>
            <person name="Doyle J.J."/>
            <person name="Dudez A.M."/>
            <person name="Farmer A.D."/>
            <person name="Fouteau S."/>
            <person name="Franken C."/>
            <person name="Gibelin C."/>
            <person name="Gish J."/>
            <person name="Goldstein S."/>
            <person name="Gonzalez A.J."/>
            <person name="Green P.J."/>
            <person name="Hallab A."/>
            <person name="Hartog M."/>
            <person name="Hua A."/>
            <person name="Humphray S.J."/>
            <person name="Jeong D.H."/>
            <person name="Jing Y."/>
            <person name="Jocker A."/>
            <person name="Kenton S.M."/>
            <person name="Kim D.J."/>
            <person name="Klee K."/>
            <person name="Lai H."/>
            <person name="Lang C."/>
            <person name="Lin S."/>
            <person name="Macmil S.L."/>
            <person name="Magdelenat G."/>
            <person name="Matthews L."/>
            <person name="McCorrison J."/>
            <person name="Monaghan E.L."/>
            <person name="Mun J.H."/>
            <person name="Najar F.Z."/>
            <person name="Nicholson C."/>
            <person name="Noirot C."/>
            <person name="O'Bleness M."/>
            <person name="Paule C.R."/>
            <person name="Poulain J."/>
            <person name="Prion F."/>
            <person name="Qin B."/>
            <person name="Qu C."/>
            <person name="Retzel E.F."/>
            <person name="Riddle C."/>
            <person name="Sallet E."/>
            <person name="Samain S."/>
            <person name="Samson N."/>
            <person name="Sanders I."/>
            <person name="Saurat O."/>
            <person name="Scarpelli C."/>
            <person name="Schiex T."/>
            <person name="Segurens B."/>
            <person name="Severin A.J."/>
            <person name="Sherrier D.J."/>
            <person name="Shi R."/>
            <person name="Sims S."/>
            <person name="Singer S.R."/>
            <person name="Sinharoy S."/>
            <person name="Sterck L."/>
            <person name="Viollet A."/>
            <person name="Wang B.B."/>
            <person name="Wang K."/>
            <person name="Wang M."/>
            <person name="Wang X."/>
            <person name="Warfsmann J."/>
            <person name="Weissenbach J."/>
            <person name="White D.D."/>
            <person name="White J.D."/>
            <person name="Wiley G.B."/>
            <person name="Wincker P."/>
            <person name="Xing Y."/>
            <person name="Yang L."/>
            <person name="Yao Z."/>
            <person name="Ying F."/>
            <person name="Zhai J."/>
            <person name="Zhou L."/>
            <person name="Zuber A."/>
            <person name="Denarie J."/>
            <person name="Dixon R.A."/>
            <person name="May G.D."/>
            <person name="Schwartz D.C."/>
            <person name="Rogers J."/>
            <person name="Quetier F."/>
            <person name="Town C.D."/>
            <person name="Roe B.A."/>
        </authorList>
    </citation>
    <scope>NUCLEOTIDE SEQUENCE [LARGE SCALE GENOMIC DNA]</scope>
    <source>
        <strain evidence="8">A17</strain>
        <strain evidence="9 10">cv. Jemalong A17</strain>
    </source>
</reference>
<gene>
    <name evidence="9" type="primary">11434124</name>
    <name evidence="8" type="ordered locus">MTR_1g051120</name>
</gene>
<protein>
    <recommendedName>
        <fullName evidence="6">WAT1-related protein</fullName>
    </recommendedName>
</protein>
<keyword evidence="5 6" id="KW-0472">Membrane</keyword>
<keyword evidence="3 6" id="KW-0812">Transmembrane</keyword>
<feature type="transmembrane region" description="Helical" evidence="6">
    <location>
        <begin position="108"/>
        <end position="128"/>
    </location>
</feature>
<evidence type="ECO:0000256" key="6">
    <source>
        <dbReference type="RuleBase" id="RU363077"/>
    </source>
</evidence>
<dbReference type="AlphaFoldDB" id="A0A072VIK6"/>
<evidence type="ECO:0000313" key="10">
    <source>
        <dbReference type="Proteomes" id="UP000002051"/>
    </source>
</evidence>
<dbReference type="SUPFAM" id="SSF103481">
    <property type="entry name" value="Multidrug resistance efflux transporter EmrE"/>
    <property type="match status" value="1"/>
</dbReference>
<reference evidence="9" key="3">
    <citation type="submission" date="2015-04" db="UniProtKB">
        <authorList>
            <consortium name="EnsemblPlants"/>
        </authorList>
    </citation>
    <scope>IDENTIFICATION</scope>
    <source>
        <strain evidence="9">cv. Jemalong A17</strain>
    </source>
</reference>
<proteinExistence type="inferred from homology"/>
<feature type="domain" description="EamA" evidence="7">
    <location>
        <begin position="32"/>
        <end position="157"/>
    </location>
</feature>
<feature type="transmembrane region" description="Helical" evidence="6">
    <location>
        <begin position="18"/>
        <end position="34"/>
    </location>
</feature>
<evidence type="ECO:0000256" key="5">
    <source>
        <dbReference type="ARBA" id="ARBA00023136"/>
    </source>
</evidence>
<dbReference type="InterPro" id="IPR000620">
    <property type="entry name" value="EamA_dom"/>
</dbReference>
<dbReference type="GO" id="GO:0022857">
    <property type="term" value="F:transmembrane transporter activity"/>
    <property type="evidence" value="ECO:0007669"/>
    <property type="project" value="InterPro"/>
</dbReference>
<feature type="transmembrane region" description="Helical" evidence="6">
    <location>
        <begin position="79"/>
        <end position="102"/>
    </location>
</feature>
<evidence type="ECO:0000259" key="7">
    <source>
        <dbReference type="Pfam" id="PF00892"/>
    </source>
</evidence>
<keyword evidence="10" id="KW-1185">Reference proteome</keyword>
<evidence type="ECO:0000313" key="9">
    <source>
        <dbReference type="EnsemblPlants" id="KEH41416"/>
    </source>
</evidence>
<evidence type="ECO:0000256" key="3">
    <source>
        <dbReference type="ARBA" id="ARBA00022692"/>
    </source>
</evidence>
<feature type="transmembrane region" description="Helical" evidence="6">
    <location>
        <begin position="46"/>
        <end position="67"/>
    </location>
</feature>
<dbReference type="InterPro" id="IPR037185">
    <property type="entry name" value="EmrE-like"/>
</dbReference>
<dbReference type="PANTHER" id="PTHR31218">
    <property type="entry name" value="WAT1-RELATED PROTEIN"/>
    <property type="match status" value="1"/>
</dbReference>
<dbReference type="EnsemblPlants" id="KEH41416">
    <property type="protein sequence ID" value="KEH41416"/>
    <property type="gene ID" value="MTR_1g051120"/>
</dbReference>
<dbReference type="GO" id="GO:0016020">
    <property type="term" value="C:membrane"/>
    <property type="evidence" value="ECO:0007669"/>
    <property type="project" value="UniProtKB-SubCell"/>
</dbReference>
<feature type="transmembrane region" description="Helical" evidence="6">
    <location>
        <begin position="193"/>
        <end position="216"/>
    </location>
</feature>
<accession>A0A072VIK6</accession>
<dbReference type="InterPro" id="IPR030184">
    <property type="entry name" value="WAT1-related"/>
</dbReference>
<evidence type="ECO:0000313" key="8">
    <source>
        <dbReference type="EMBL" id="KEH41416.1"/>
    </source>
</evidence>
<name>A0A072VIK6_MEDTR</name>
<evidence type="ECO:0000256" key="4">
    <source>
        <dbReference type="ARBA" id="ARBA00022989"/>
    </source>
</evidence>
<comment type="subcellular location">
    <subcellularLocation>
        <location evidence="1 6">Membrane</location>
        <topology evidence="1 6">Multi-pass membrane protein</topology>
    </subcellularLocation>
</comment>
<comment type="similarity">
    <text evidence="2 6">Belongs to the drug/metabolite transporter (DMT) superfamily. Plant drug/metabolite exporter (P-DME) (TC 2.A.7.4) family.</text>
</comment>
<sequence length="267" mass="30210">MEQKIFCCLLVYKKFKPHLVMVFGQLGYTLLYFITEASFNHGMSPYVYVTYRHVVAGFVMLPFAYFLEKNVRPKLTFSLFMEFFVLAVLGVSLTLNMYFVSFKYTSPTFIASMVNCIASLTFIIAVALRFEVLDLKNPHGISKVLGTLISLAGVMTMTLYKGPVMSNFWRPLFTIQPTIASSVNEKSQFKGSLLIVLCCVTWSLCFIMQAILAPIFDVGNYYNSDILVVIGNSGIDSKKIPCSIITHDMDVLYWSSTISYFHSDSRT</sequence>
<organism evidence="8 10">
    <name type="scientific">Medicago truncatula</name>
    <name type="common">Barrel medic</name>
    <name type="synonym">Medicago tribuloides</name>
    <dbReference type="NCBI Taxonomy" id="3880"/>
    <lineage>
        <taxon>Eukaryota</taxon>
        <taxon>Viridiplantae</taxon>
        <taxon>Streptophyta</taxon>
        <taxon>Embryophyta</taxon>
        <taxon>Tracheophyta</taxon>
        <taxon>Spermatophyta</taxon>
        <taxon>Magnoliopsida</taxon>
        <taxon>eudicotyledons</taxon>
        <taxon>Gunneridae</taxon>
        <taxon>Pentapetalae</taxon>
        <taxon>rosids</taxon>
        <taxon>fabids</taxon>
        <taxon>Fabales</taxon>
        <taxon>Fabaceae</taxon>
        <taxon>Papilionoideae</taxon>
        <taxon>50 kb inversion clade</taxon>
        <taxon>NPAAA clade</taxon>
        <taxon>Hologalegina</taxon>
        <taxon>IRL clade</taxon>
        <taxon>Trifolieae</taxon>
        <taxon>Medicago</taxon>
    </lineage>
</organism>
<dbReference type="Pfam" id="PF00892">
    <property type="entry name" value="EamA"/>
    <property type="match status" value="1"/>
</dbReference>
<evidence type="ECO:0000256" key="1">
    <source>
        <dbReference type="ARBA" id="ARBA00004141"/>
    </source>
</evidence>
<dbReference type="OrthoDB" id="1728340at2759"/>